<sequence>MAVLVSCPKHNMVACLEKTERNAQFHEIMDFLTRSSIYYSLNTVSISEASIRRDLLFNDVDGIDCLTNQEIYENLQLMGNLDAKKQFLMYPRFVQLSLNNQHSNLLAPLDNLPIPVLTKKIFTNIAKQGLYFSGHDTPLFPTMLAQAVVDEGEGSEQPTEPQPTPSPTQPSTGDQPPVTESSYRPDTTQDLRVNLEGTSGSQGDHVQIPYDSPLSGGHTSDRAEGG</sequence>
<name>A0ABQ5FDL7_9ASTR</name>
<reference evidence="2" key="2">
    <citation type="submission" date="2022-01" db="EMBL/GenBank/DDBJ databases">
        <authorList>
            <person name="Yamashiro T."/>
            <person name="Shiraishi A."/>
            <person name="Satake H."/>
            <person name="Nakayama K."/>
        </authorList>
    </citation>
    <scope>NUCLEOTIDE SEQUENCE</scope>
</reference>
<feature type="region of interest" description="Disordered" evidence="1">
    <location>
        <begin position="150"/>
        <end position="226"/>
    </location>
</feature>
<dbReference type="Proteomes" id="UP001151760">
    <property type="component" value="Unassembled WGS sequence"/>
</dbReference>
<gene>
    <name evidence="2" type="ORF">Tco_1004894</name>
</gene>
<keyword evidence="3" id="KW-1185">Reference proteome</keyword>
<protein>
    <submittedName>
        <fullName evidence="2">Uncharacterized protein</fullName>
    </submittedName>
</protein>
<organism evidence="2 3">
    <name type="scientific">Tanacetum coccineum</name>
    <dbReference type="NCBI Taxonomy" id="301880"/>
    <lineage>
        <taxon>Eukaryota</taxon>
        <taxon>Viridiplantae</taxon>
        <taxon>Streptophyta</taxon>
        <taxon>Embryophyta</taxon>
        <taxon>Tracheophyta</taxon>
        <taxon>Spermatophyta</taxon>
        <taxon>Magnoliopsida</taxon>
        <taxon>eudicotyledons</taxon>
        <taxon>Gunneridae</taxon>
        <taxon>Pentapetalae</taxon>
        <taxon>asterids</taxon>
        <taxon>campanulids</taxon>
        <taxon>Asterales</taxon>
        <taxon>Asteraceae</taxon>
        <taxon>Asteroideae</taxon>
        <taxon>Anthemideae</taxon>
        <taxon>Anthemidinae</taxon>
        <taxon>Tanacetum</taxon>
    </lineage>
</organism>
<reference evidence="2" key="1">
    <citation type="journal article" date="2022" name="Int. J. Mol. Sci.">
        <title>Draft Genome of Tanacetum Coccineum: Genomic Comparison of Closely Related Tanacetum-Family Plants.</title>
        <authorList>
            <person name="Yamashiro T."/>
            <person name="Shiraishi A."/>
            <person name="Nakayama K."/>
            <person name="Satake H."/>
        </authorList>
    </citation>
    <scope>NUCLEOTIDE SEQUENCE</scope>
</reference>
<feature type="compositionally biased region" description="Polar residues" evidence="1">
    <location>
        <begin position="178"/>
        <end position="204"/>
    </location>
</feature>
<evidence type="ECO:0000313" key="3">
    <source>
        <dbReference type="Proteomes" id="UP001151760"/>
    </source>
</evidence>
<proteinExistence type="predicted"/>
<evidence type="ECO:0000256" key="1">
    <source>
        <dbReference type="SAM" id="MobiDB-lite"/>
    </source>
</evidence>
<accession>A0ABQ5FDL7</accession>
<dbReference type="EMBL" id="BQNB010017282">
    <property type="protein sequence ID" value="GJT61361.1"/>
    <property type="molecule type" value="Genomic_DNA"/>
</dbReference>
<evidence type="ECO:0000313" key="2">
    <source>
        <dbReference type="EMBL" id="GJT61361.1"/>
    </source>
</evidence>
<comment type="caution">
    <text evidence="2">The sequence shown here is derived from an EMBL/GenBank/DDBJ whole genome shotgun (WGS) entry which is preliminary data.</text>
</comment>